<dbReference type="GO" id="GO:0004252">
    <property type="term" value="F:serine-type endopeptidase activity"/>
    <property type="evidence" value="ECO:0007669"/>
    <property type="project" value="InterPro"/>
</dbReference>
<evidence type="ECO:0000313" key="8">
    <source>
        <dbReference type="EMBL" id="CAD7439487.1"/>
    </source>
</evidence>
<keyword evidence="6" id="KW-0812">Transmembrane</keyword>
<comment type="similarity">
    <text evidence="1">Belongs to the peptidase S1 family.</text>
</comment>
<protein>
    <recommendedName>
        <fullName evidence="7">Peptidase S1 domain-containing protein</fullName>
    </recommendedName>
</protein>
<proteinExistence type="inferred from homology"/>
<keyword evidence="4" id="KW-0720">Serine protease</keyword>
<gene>
    <name evidence="8" type="ORF">TBIB3V08_LOCUS2049</name>
</gene>
<evidence type="ECO:0000256" key="1">
    <source>
        <dbReference type="ARBA" id="ARBA00007664"/>
    </source>
</evidence>
<evidence type="ECO:0000256" key="5">
    <source>
        <dbReference type="ARBA" id="ARBA00023157"/>
    </source>
</evidence>
<keyword evidence="6" id="KW-0472">Membrane</keyword>
<keyword evidence="2" id="KW-0645">Protease</keyword>
<evidence type="ECO:0000256" key="2">
    <source>
        <dbReference type="ARBA" id="ARBA00022670"/>
    </source>
</evidence>
<dbReference type="FunFam" id="2.40.10.10:FF:000010">
    <property type="entry name" value="Kallikrein related peptidase 11"/>
    <property type="match status" value="1"/>
</dbReference>
<dbReference type="InterPro" id="IPR001314">
    <property type="entry name" value="Peptidase_S1A"/>
</dbReference>
<feature type="transmembrane region" description="Helical" evidence="6">
    <location>
        <begin position="253"/>
        <end position="273"/>
    </location>
</feature>
<dbReference type="EMBL" id="OD564696">
    <property type="protein sequence ID" value="CAD7439487.1"/>
    <property type="molecule type" value="Genomic_DNA"/>
</dbReference>
<name>A0A7R9EQG2_9NEOP</name>
<dbReference type="GO" id="GO:0006508">
    <property type="term" value="P:proteolysis"/>
    <property type="evidence" value="ECO:0007669"/>
    <property type="project" value="UniProtKB-KW"/>
</dbReference>
<dbReference type="Pfam" id="PF00089">
    <property type="entry name" value="Trypsin"/>
    <property type="match status" value="1"/>
</dbReference>
<dbReference type="InterPro" id="IPR009003">
    <property type="entry name" value="Peptidase_S1_PA"/>
</dbReference>
<organism evidence="8">
    <name type="scientific">Timema bartmani</name>
    <dbReference type="NCBI Taxonomy" id="61472"/>
    <lineage>
        <taxon>Eukaryota</taxon>
        <taxon>Metazoa</taxon>
        <taxon>Ecdysozoa</taxon>
        <taxon>Arthropoda</taxon>
        <taxon>Hexapoda</taxon>
        <taxon>Insecta</taxon>
        <taxon>Pterygota</taxon>
        <taxon>Neoptera</taxon>
        <taxon>Polyneoptera</taxon>
        <taxon>Phasmatodea</taxon>
        <taxon>Timematodea</taxon>
        <taxon>Timematoidea</taxon>
        <taxon>Timematidae</taxon>
        <taxon>Timema</taxon>
    </lineage>
</organism>
<keyword evidence="5" id="KW-1015">Disulfide bond</keyword>
<dbReference type="PROSITE" id="PS00135">
    <property type="entry name" value="TRYPSIN_SER"/>
    <property type="match status" value="1"/>
</dbReference>
<accession>A0A7R9EQG2</accession>
<dbReference type="InterPro" id="IPR043504">
    <property type="entry name" value="Peptidase_S1_PA_chymotrypsin"/>
</dbReference>
<reference evidence="8" key="1">
    <citation type="submission" date="2020-11" db="EMBL/GenBank/DDBJ databases">
        <authorList>
            <person name="Tran Van P."/>
        </authorList>
    </citation>
    <scope>NUCLEOTIDE SEQUENCE</scope>
</reference>
<dbReference type="InterPro" id="IPR033116">
    <property type="entry name" value="TRYPSIN_SER"/>
</dbReference>
<dbReference type="AlphaFoldDB" id="A0A7R9EQG2"/>
<dbReference type="InterPro" id="IPR001254">
    <property type="entry name" value="Trypsin_dom"/>
</dbReference>
<dbReference type="PRINTS" id="PR00722">
    <property type="entry name" value="CHYMOTRYPSIN"/>
</dbReference>
<dbReference type="SUPFAM" id="SSF50494">
    <property type="entry name" value="Trypsin-like serine proteases"/>
    <property type="match status" value="1"/>
</dbReference>
<dbReference type="CDD" id="cd00190">
    <property type="entry name" value="Tryp_SPc"/>
    <property type="match status" value="1"/>
</dbReference>
<evidence type="ECO:0000256" key="4">
    <source>
        <dbReference type="ARBA" id="ARBA00022825"/>
    </source>
</evidence>
<evidence type="ECO:0000256" key="6">
    <source>
        <dbReference type="SAM" id="Phobius"/>
    </source>
</evidence>
<dbReference type="PANTHER" id="PTHR24276">
    <property type="entry name" value="POLYSERASE-RELATED"/>
    <property type="match status" value="1"/>
</dbReference>
<keyword evidence="3" id="KW-0378">Hydrolase</keyword>
<sequence length="439" mass="46780">MDDTDAGQLLSVIRGQYLPRIAPSVLRTETSSVCYSAVASRVTLRAGSSFLSTGGTVHPAAQIINHQSYKATGHDYDISLIKVTIPFTFGTNVKPVLLAEEVPAVGTPVVVSGWGVTRSGSSALSEQLQKVEVGIISKSSCSFQYFLRIITDRMVCAGAGGGKDACQGDSGGPLVSGNQLVGVVSWGRGCAGTFAPGVYASVPNLREWIRNSAGPTLIYDYDGIKQSIPVLLSAAHDTHCPFSRPMKFLKKSFLITCFIVSIPNFISLGLNLYTESTMMDPPSYLFQLSLNTRVCSDPFPKRSNVSPDSWESLLGATTAPGCNSHQLVTPDQGTTRITLASVLTTGGHSCADHGVGTEPPCVKSPKPEVTTGLPAGGGELAREIGWTRVLYTNVCAWCVAVSLYQEGALRTYPDERDVVVRGWESRVTGVIDNLHGLMQ</sequence>
<evidence type="ECO:0000259" key="7">
    <source>
        <dbReference type="PROSITE" id="PS50240"/>
    </source>
</evidence>
<dbReference type="PANTHER" id="PTHR24276:SF91">
    <property type="entry name" value="AT26814P-RELATED"/>
    <property type="match status" value="1"/>
</dbReference>
<evidence type="ECO:0000256" key="3">
    <source>
        <dbReference type="ARBA" id="ARBA00022801"/>
    </source>
</evidence>
<dbReference type="InterPro" id="IPR050430">
    <property type="entry name" value="Peptidase_S1"/>
</dbReference>
<keyword evidence="6" id="KW-1133">Transmembrane helix</keyword>
<feature type="domain" description="Peptidase S1" evidence="7">
    <location>
        <begin position="30"/>
        <end position="214"/>
    </location>
</feature>
<dbReference type="Gene3D" id="2.40.10.10">
    <property type="entry name" value="Trypsin-like serine proteases"/>
    <property type="match status" value="2"/>
</dbReference>
<dbReference type="SMART" id="SM00020">
    <property type="entry name" value="Tryp_SPc"/>
    <property type="match status" value="1"/>
</dbReference>
<dbReference type="PROSITE" id="PS50240">
    <property type="entry name" value="TRYPSIN_DOM"/>
    <property type="match status" value="1"/>
</dbReference>